<dbReference type="Pfam" id="PF03729">
    <property type="entry name" value="DUF308"/>
    <property type="match status" value="2"/>
</dbReference>
<sequence>MSFLQNETTKKFITGCFYIILGVLLCIFPQHVKIFVCYLFGGILILAGTLRVCGYYLSSGLKSFIFNGPTAGFVSIVFGLFFIVFNQEVIAIYPIVIGLFLIFKGVGKLIKGLAYRQAQMSTWWFDFTIGLILTVVGLILIIIDSTISGNIIIYLTGGSLIIQGIILIVTMIYLHHNMSELQKFFTKQKRVQNKKDDDDEVIDV</sequence>
<dbReference type="PANTHER" id="PTHR34989:SF1">
    <property type="entry name" value="PROTEIN HDED"/>
    <property type="match status" value="1"/>
</dbReference>
<dbReference type="InterPro" id="IPR052712">
    <property type="entry name" value="Acid_resist_chaperone_HdeD"/>
</dbReference>
<dbReference type="AlphaFoldDB" id="A0A9D1G8H5"/>
<evidence type="ECO:0000256" key="1">
    <source>
        <dbReference type="SAM" id="Phobius"/>
    </source>
</evidence>
<organism evidence="2 3">
    <name type="scientific">Candidatus Caccosoma faecigallinarum</name>
    <dbReference type="NCBI Taxonomy" id="2840720"/>
    <lineage>
        <taxon>Bacteria</taxon>
        <taxon>Bacillati</taxon>
        <taxon>Bacillota</taxon>
        <taxon>Bacillota incertae sedis</taxon>
        <taxon>Candidatus Caccosoma</taxon>
    </lineage>
</organism>
<evidence type="ECO:0000313" key="2">
    <source>
        <dbReference type="EMBL" id="HIT17614.1"/>
    </source>
</evidence>
<feature type="transmembrane region" description="Helical" evidence="1">
    <location>
        <begin position="38"/>
        <end position="57"/>
    </location>
</feature>
<protein>
    <submittedName>
        <fullName evidence="2">DUF308 domain-containing protein</fullName>
    </submittedName>
</protein>
<feature type="transmembrane region" description="Helical" evidence="1">
    <location>
        <begin position="122"/>
        <end position="145"/>
    </location>
</feature>
<accession>A0A9D1G8H5</accession>
<feature type="transmembrane region" description="Helical" evidence="1">
    <location>
        <begin position="64"/>
        <end position="85"/>
    </location>
</feature>
<dbReference type="EMBL" id="DVKI01000138">
    <property type="protein sequence ID" value="HIT17614.1"/>
    <property type="molecule type" value="Genomic_DNA"/>
</dbReference>
<gene>
    <name evidence="2" type="ORF">IAD04_04495</name>
</gene>
<dbReference type="Proteomes" id="UP000886893">
    <property type="component" value="Unassembled WGS sequence"/>
</dbReference>
<feature type="transmembrane region" description="Helical" evidence="1">
    <location>
        <begin position="91"/>
        <end position="110"/>
    </location>
</feature>
<dbReference type="PANTHER" id="PTHR34989">
    <property type="entry name" value="PROTEIN HDED"/>
    <property type="match status" value="1"/>
</dbReference>
<keyword evidence="1" id="KW-0472">Membrane</keyword>
<proteinExistence type="predicted"/>
<dbReference type="InterPro" id="IPR005325">
    <property type="entry name" value="DUF308_memb"/>
</dbReference>
<feature type="transmembrane region" description="Helical" evidence="1">
    <location>
        <begin position="12"/>
        <end position="32"/>
    </location>
</feature>
<name>A0A9D1G8H5_9FIRM</name>
<reference evidence="2" key="1">
    <citation type="submission" date="2020-10" db="EMBL/GenBank/DDBJ databases">
        <authorList>
            <person name="Gilroy R."/>
        </authorList>
    </citation>
    <scope>NUCLEOTIDE SEQUENCE</scope>
    <source>
        <strain evidence="2">14508</strain>
    </source>
</reference>
<feature type="transmembrane region" description="Helical" evidence="1">
    <location>
        <begin position="151"/>
        <end position="174"/>
    </location>
</feature>
<keyword evidence="1" id="KW-1133">Transmembrane helix</keyword>
<reference evidence="2" key="2">
    <citation type="journal article" date="2021" name="PeerJ">
        <title>Extensive microbial diversity within the chicken gut microbiome revealed by metagenomics and culture.</title>
        <authorList>
            <person name="Gilroy R."/>
            <person name="Ravi A."/>
            <person name="Getino M."/>
            <person name="Pursley I."/>
            <person name="Horton D.L."/>
            <person name="Alikhan N.F."/>
            <person name="Baker D."/>
            <person name="Gharbi K."/>
            <person name="Hall N."/>
            <person name="Watson M."/>
            <person name="Adriaenssens E.M."/>
            <person name="Foster-Nyarko E."/>
            <person name="Jarju S."/>
            <person name="Secka A."/>
            <person name="Antonio M."/>
            <person name="Oren A."/>
            <person name="Chaudhuri R.R."/>
            <person name="La Ragione R."/>
            <person name="Hildebrand F."/>
            <person name="Pallen M.J."/>
        </authorList>
    </citation>
    <scope>NUCLEOTIDE SEQUENCE</scope>
    <source>
        <strain evidence="2">14508</strain>
    </source>
</reference>
<comment type="caution">
    <text evidence="2">The sequence shown here is derived from an EMBL/GenBank/DDBJ whole genome shotgun (WGS) entry which is preliminary data.</text>
</comment>
<evidence type="ECO:0000313" key="3">
    <source>
        <dbReference type="Proteomes" id="UP000886893"/>
    </source>
</evidence>
<dbReference type="GO" id="GO:0005886">
    <property type="term" value="C:plasma membrane"/>
    <property type="evidence" value="ECO:0007669"/>
    <property type="project" value="TreeGrafter"/>
</dbReference>
<keyword evidence="1" id="KW-0812">Transmembrane</keyword>